<evidence type="ECO:0000313" key="2">
    <source>
        <dbReference type="Proteomes" id="UP000076967"/>
    </source>
</evidence>
<keyword evidence="2" id="KW-1185">Reference proteome</keyword>
<protein>
    <submittedName>
        <fullName evidence="1">Uncharacterized protein</fullName>
    </submittedName>
</protein>
<proteinExistence type="predicted"/>
<dbReference type="STRING" id="494026.PGLA_08260"/>
<comment type="caution">
    <text evidence="1">The sequence shown here is derived from an EMBL/GenBank/DDBJ whole genome shotgun (WGS) entry which is preliminary data.</text>
</comment>
<dbReference type="Proteomes" id="UP000076967">
    <property type="component" value="Unassembled WGS sequence"/>
</dbReference>
<dbReference type="RefSeq" id="WP_068531481.1">
    <property type="nucleotide sequence ID" value="NZ_LVJH01000010.1"/>
</dbReference>
<sequence length="62" mass="7282">MILLMMHLKHIKESYLKIDFMKPNGFQVVSEASKETLLRKYWNVPDKQIQSSVVLMNEPSCI</sequence>
<organism evidence="1 2">
    <name type="scientific">Paenibacillus glacialis</name>
    <dbReference type="NCBI Taxonomy" id="494026"/>
    <lineage>
        <taxon>Bacteria</taxon>
        <taxon>Bacillati</taxon>
        <taxon>Bacillota</taxon>
        <taxon>Bacilli</taxon>
        <taxon>Bacillales</taxon>
        <taxon>Paenibacillaceae</taxon>
        <taxon>Paenibacillus</taxon>
    </lineage>
</organism>
<name>A0A168LRU0_9BACL</name>
<dbReference type="EMBL" id="LVJH01000010">
    <property type="protein sequence ID" value="OAB43764.1"/>
    <property type="molecule type" value="Genomic_DNA"/>
</dbReference>
<dbReference type="AlphaFoldDB" id="A0A168LRU0"/>
<reference evidence="1 2" key="1">
    <citation type="submission" date="2016-03" db="EMBL/GenBank/DDBJ databases">
        <title>Draft genome sequence of Paenibacillus glacialis DSM 22343.</title>
        <authorList>
            <person name="Shin S.-K."/>
            <person name="Yi H."/>
        </authorList>
    </citation>
    <scope>NUCLEOTIDE SEQUENCE [LARGE SCALE GENOMIC DNA]</scope>
    <source>
        <strain evidence="1 2">DSM 22343</strain>
    </source>
</reference>
<gene>
    <name evidence="1" type="ORF">PGLA_08260</name>
</gene>
<evidence type="ECO:0000313" key="1">
    <source>
        <dbReference type="EMBL" id="OAB43764.1"/>
    </source>
</evidence>
<accession>A0A168LRU0</accession>